<proteinExistence type="predicted"/>
<dbReference type="Proteomes" id="UP000294299">
    <property type="component" value="Chromosome NFRAN"/>
</dbReference>
<sequence length="57" mass="6679">MNLFHQSSVQIKDNQKLPQELQKDLDSIYLQNTGLLGITDQYDIKINLELKKCFLIK</sequence>
<dbReference type="EMBL" id="LR216287">
    <property type="protein sequence ID" value="VFJ14984.1"/>
    <property type="molecule type" value="Genomic_DNA"/>
</dbReference>
<dbReference type="KEGG" id="nfn:NFRAN_2662"/>
<keyword evidence="2" id="KW-1185">Reference proteome</keyword>
<accession>A0A484IH51</accession>
<organism evidence="1 2">
    <name type="scientific">Candidatus Nitrosocosmicus franklandianus</name>
    <dbReference type="NCBI Taxonomy" id="1798806"/>
    <lineage>
        <taxon>Archaea</taxon>
        <taxon>Nitrososphaerota</taxon>
        <taxon>Nitrososphaeria</taxon>
        <taxon>Nitrososphaerales</taxon>
        <taxon>Nitrososphaeraceae</taxon>
        <taxon>Candidatus Nitrosocosmicus</taxon>
    </lineage>
</organism>
<reference evidence="1 2" key="1">
    <citation type="submission" date="2019-02" db="EMBL/GenBank/DDBJ databases">
        <authorList>
            <person name="Lehtovirta-Morley E L."/>
        </authorList>
    </citation>
    <scope>NUCLEOTIDE SEQUENCE [LARGE SCALE GENOMIC DNA]</scope>
    <source>
        <strain evidence="1">NFRAN1</strain>
    </source>
</reference>
<protein>
    <submittedName>
        <fullName evidence="1">Uncharacterized protein</fullName>
    </submittedName>
</protein>
<name>A0A484IH51_9ARCH</name>
<evidence type="ECO:0000313" key="2">
    <source>
        <dbReference type="Proteomes" id="UP000294299"/>
    </source>
</evidence>
<dbReference type="AlphaFoldDB" id="A0A484IH51"/>
<evidence type="ECO:0000313" key="1">
    <source>
        <dbReference type="EMBL" id="VFJ14984.1"/>
    </source>
</evidence>
<gene>
    <name evidence="1" type="ORF">NFRAN_2662</name>
</gene>